<organism evidence="1 2">
    <name type="scientific">Caulochytrium protostelioides</name>
    <dbReference type="NCBI Taxonomy" id="1555241"/>
    <lineage>
        <taxon>Eukaryota</taxon>
        <taxon>Fungi</taxon>
        <taxon>Fungi incertae sedis</taxon>
        <taxon>Chytridiomycota</taxon>
        <taxon>Chytridiomycota incertae sedis</taxon>
        <taxon>Chytridiomycetes</taxon>
        <taxon>Caulochytriales</taxon>
        <taxon>Caulochytriaceae</taxon>
        <taxon>Caulochytrium</taxon>
    </lineage>
</organism>
<dbReference type="EMBL" id="ML014257">
    <property type="protein sequence ID" value="RKO99776.1"/>
    <property type="molecule type" value="Genomic_DNA"/>
</dbReference>
<reference evidence="2" key="1">
    <citation type="journal article" date="2018" name="Nat. Microbiol.">
        <title>Leveraging single-cell genomics to expand the fungal tree of life.</title>
        <authorList>
            <person name="Ahrendt S.R."/>
            <person name="Quandt C.A."/>
            <person name="Ciobanu D."/>
            <person name="Clum A."/>
            <person name="Salamov A."/>
            <person name="Andreopoulos B."/>
            <person name="Cheng J.F."/>
            <person name="Woyke T."/>
            <person name="Pelin A."/>
            <person name="Henrissat B."/>
            <person name="Reynolds N.K."/>
            <person name="Benny G.L."/>
            <person name="Smith M.E."/>
            <person name="James T.Y."/>
            <person name="Grigoriev I.V."/>
        </authorList>
    </citation>
    <scope>NUCLEOTIDE SEQUENCE [LARGE SCALE GENOMIC DNA]</scope>
    <source>
        <strain evidence="2">ATCC 52028</strain>
    </source>
</reference>
<dbReference type="AlphaFoldDB" id="A0A4P9X3Z8"/>
<evidence type="ECO:0000313" key="1">
    <source>
        <dbReference type="EMBL" id="RKO99776.1"/>
    </source>
</evidence>
<evidence type="ECO:0000313" key="2">
    <source>
        <dbReference type="Proteomes" id="UP000274922"/>
    </source>
</evidence>
<dbReference type="InterPro" id="IPR006942">
    <property type="entry name" value="TH1"/>
</dbReference>
<keyword evidence="2" id="KW-1185">Reference proteome</keyword>
<gene>
    <name evidence="1" type="ORF">CXG81DRAFT_27476</name>
</gene>
<proteinExistence type="predicted"/>
<protein>
    <submittedName>
        <fullName evidence="1">Uncharacterized protein</fullName>
    </submittedName>
</protein>
<dbReference type="GO" id="GO:0005634">
    <property type="term" value="C:nucleus"/>
    <property type="evidence" value="ECO:0007669"/>
    <property type="project" value="InterPro"/>
</dbReference>
<accession>A0A4P9X3Z8</accession>
<sequence length="450" mass="48420">MAPMAAPNVVLLADVQDQVRALLSEFPEQTQATLAAWSHRHFRALCASEMHYTLVRAVLQEVAQSPPPPAPRATPLLGHAAEALVEELDRWVAAKGGAMPRLAAALAEHGDAVSPAVQAALRRLQRPPPDPIDAADLYLVHRTFVGPRGGEAFADRRPLQHAPFLRHSLARLYGVHAQPGLPAAQAAQLQALVATAVSVDGSSAAAVAATMDAMDAVRRAAEPIDSSTALEAQWHALFAAGTAQPVCAHVLALYIGQWLQSADLYASELLITDRPTLFMLLDALVATMPEVSPLAFEMAVANLQRRTFDVEEITTEQVIGIRKAFIAPLVHLCHVGYLLPIMAFFADGWRDQTVDLDMLMLFSQQLLSSIELPLPLRVLAAFQPVLACIDPDLMSPAGRILVRCCLASAVLPADPDPTEPGVRPGHTEAVWTRADGDAFILLKERFNSVG</sequence>
<dbReference type="GO" id="GO:0045892">
    <property type="term" value="P:negative regulation of DNA-templated transcription"/>
    <property type="evidence" value="ECO:0007669"/>
    <property type="project" value="InterPro"/>
</dbReference>
<name>A0A4P9X3Z8_9FUNG</name>
<dbReference type="Proteomes" id="UP000274922">
    <property type="component" value="Unassembled WGS sequence"/>
</dbReference>
<dbReference type="Pfam" id="PF04858">
    <property type="entry name" value="TH1"/>
    <property type="match status" value="1"/>
</dbReference>